<dbReference type="Proteomes" id="UP001320715">
    <property type="component" value="Unassembled WGS sequence"/>
</dbReference>
<evidence type="ECO:0000256" key="1">
    <source>
        <dbReference type="SAM" id="SignalP"/>
    </source>
</evidence>
<proteinExistence type="predicted"/>
<feature type="chain" id="PRO_5045720362" evidence="1">
    <location>
        <begin position="17"/>
        <end position="115"/>
    </location>
</feature>
<dbReference type="EMBL" id="JAAAML010000001">
    <property type="protein sequence ID" value="MCO6408161.1"/>
    <property type="molecule type" value="Genomic_DNA"/>
</dbReference>
<gene>
    <name evidence="3" type="ORF">GTW23_08255</name>
</gene>
<sequence>MLAAAIAISTAGAAVAADKFGAIAFSKSTGAYGFSYDHQSRRDAEARAMSECKSRSRGCMIGIWFKNACGSVALGTNGWGSAWAGSRGNAERAAVANCSKHTGNCRVLAWTCTAR</sequence>
<feature type="signal peptide" evidence="1">
    <location>
        <begin position="1"/>
        <end position="16"/>
    </location>
</feature>
<protein>
    <submittedName>
        <fullName evidence="3">DUF4189 domain-containing protein</fullName>
    </submittedName>
</protein>
<reference evidence="3 4" key="1">
    <citation type="submission" date="2020-01" db="EMBL/GenBank/DDBJ databases">
        <title>Genomes of bacteria type strains.</title>
        <authorList>
            <person name="Chen J."/>
            <person name="Zhu S."/>
            <person name="Yang J."/>
        </authorList>
    </citation>
    <scope>NUCLEOTIDE SEQUENCE [LARGE SCALE GENOMIC DNA]</scope>
    <source>
        <strain evidence="3 4">DSM 16655</strain>
    </source>
</reference>
<evidence type="ECO:0000313" key="3">
    <source>
        <dbReference type="EMBL" id="MCO6408161.1"/>
    </source>
</evidence>
<keyword evidence="4" id="KW-1185">Reference proteome</keyword>
<accession>A0ABT1CPN0</accession>
<dbReference type="Pfam" id="PF13827">
    <property type="entry name" value="DUF4189"/>
    <property type="match status" value="1"/>
</dbReference>
<dbReference type="InterPro" id="IPR025240">
    <property type="entry name" value="DUF4189"/>
</dbReference>
<name>A0ABT1CPN0_9HYPH</name>
<keyword evidence="1" id="KW-0732">Signal</keyword>
<feature type="domain" description="DUF4189" evidence="2">
    <location>
        <begin position="20"/>
        <end position="112"/>
    </location>
</feature>
<comment type="caution">
    <text evidence="3">The sequence shown here is derived from an EMBL/GenBank/DDBJ whole genome shotgun (WGS) entry which is preliminary data.</text>
</comment>
<evidence type="ECO:0000259" key="2">
    <source>
        <dbReference type="Pfam" id="PF13827"/>
    </source>
</evidence>
<organism evidence="3 4">
    <name type="scientific">Hoeflea alexandrii</name>
    <dbReference type="NCBI Taxonomy" id="288436"/>
    <lineage>
        <taxon>Bacteria</taxon>
        <taxon>Pseudomonadati</taxon>
        <taxon>Pseudomonadota</taxon>
        <taxon>Alphaproteobacteria</taxon>
        <taxon>Hyphomicrobiales</taxon>
        <taxon>Rhizobiaceae</taxon>
        <taxon>Hoeflea</taxon>
    </lineage>
</organism>
<evidence type="ECO:0000313" key="4">
    <source>
        <dbReference type="Proteomes" id="UP001320715"/>
    </source>
</evidence>